<feature type="signal peptide" evidence="2">
    <location>
        <begin position="1"/>
        <end position="20"/>
    </location>
</feature>
<feature type="region of interest" description="Disordered" evidence="1">
    <location>
        <begin position="449"/>
        <end position="481"/>
    </location>
</feature>
<organism evidence="3">
    <name type="scientific">uncultured Solirubrobacteraceae bacterium</name>
    <dbReference type="NCBI Taxonomy" id="1162706"/>
    <lineage>
        <taxon>Bacteria</taxon>
        <taxon>Bacillati</taxon>
        <taxon>Actinomycetota</taxon>
        <taxon>Thermoleophilia</taxon>
        <taxon>Solirubrobacterales</taxon>
        <taxon>Solirubrobacteraceae</taxon>
        <taxon>environmental samples</taxon>
    </lineage>
</organism>
<keyword evidence="2" id="KW-0732">Signal</keyword>
<protein>
    <submittedName>
        <fullName evidence="3">Uncharacterized protein</fullName>
    </submittedName>
</protein>
<gene>
    <name evidence="3" type="ORF">AVDCRST_MAG30-2188</name>
</gene>
<dbReference type="EMBL" id="CADCVS010000287">
    <property type="protein sequence ID" value="CAA9505786.1"/>
    <property type="molecule type" value="Genomic_DNA"/>
</dbReference>
<reference evidence="3" key="1">
    <citation type="submission" date="2020-02" db="EMBL/GenBank/DDBJ databases">
        <authorList>
            <person name="Meier V. D."/>
        </authorList>
    </citation>
    <scope>NUCLEOTIDE SEQUENCE</scope>
    <source>
        <strain evidence="3">AVDCRST_MAG30</strain>
    </source>
</reference>
<evidence type="ECO:0000256" key="1">
    <source>
        <dbReference type="SAM" id="MobiDB-lite"/>
    </source>
</evidence>
<sequence length="481" mass="49983">MPALALALLLLLLTAASARAAEPVALAEPNLGVGPVAIAGDEIVFADAGEGIRVRAAAPGREPVVRLEQEDPEFAVPFALAASPTRLAFGFSHRPRGAGDGTVTAVSRLLAGPAAGRLGFVAGSPDGRRSGEQVYGAALAGDVLVSVESVRDEGPARVLARDLAAGTPPAELVPPVPGTELLTDVRAAGRYVAYGIRRGGVDAVVELDRVARREAYRIELPRELEDFDLQADGKLAVAVPRTRDSSAIGWAAPGRAGVRDVAFSARRSPVRIAGDRIAYVRPAGAVSSELALSDLEGFARPVSFPLDEIEALAFDGRRLAFRTPSCVYAADLPGLAVRLIPPAGPCPRASATLTAPRRATLGGGRRVLRYEIGCPMATGAGCEGRLAVSYQRRGGRRAALAAARFTVRRGTVRTVSVPVDADAMNALAARASNRLVTLLTMPGQILQTTTRVSAPTRPAPPRRPAPEPKEGDGGEFVIGGS</sequence>
<evidence type="ECO:0000256" key="2">
    <source>
        <dbReference type="SAM" id="SignalP"/>
    </source>
</evidence>
<dbReference type="SUPFAM" id="SSF50969">
    <property type="entry name" value="YVTN repeat-like/Quinoprotein amine dehydrogenase"/>
    <property type="match status" value="1"/>
</dbReference>
<proteinExistence type="predicted"/>
<evidence type="ECO:0000313" key="3">
    <source>
        <dbReference type="EMBL" id="CAA9505786.1"/>
    </source>
</evidence>
<dbReference type="InterPro" id="IPR011044">
    <property type="entry name" value="Quino_amine_DH_bsu"/>
</dbReference>
<name>A0A6J4SUU8_9ACTN</name>
<dbReference type="AlphaFoldDB" id="A0A6J4SUU8"/>
<accession>A0A6J4SUU8</accession>
<feature type="chain" id="PRO_5026989044" evidence="2">
    <location>
        <begin position="21"/>
        <end position="481"/>
    </location>
</feature>